<proteinExistence type="predicted"/>
<keyword evidence="2" id="KW-1185">Reference proteome</keyword>
<evidence type="ECO:0000313" key="2">
    <source>
        <dbReference type="Proteomes" id="UP000603200"/>
    </source>
</evidence>
<dbReference type="EMBL" id="BOMN01000060">
    <property type="protein sequence ID" value="GIE21798.1"/>
    <property type="molecule type" value="Genomic_DNA"/>
</dbReference>
<dbReference type="RefSeq" id="WP_203838901.1">
    <property type="nucleotide sequence ID" value="NZ_BAAATV010000002.1"/>
</dbReference>
<name>A0ABQ3ZTB1_9ACTN</name>
<comment type="caution">
    <text evidence="1">The sequence shown here is derived from an EMBL/GenBank/DDBJ whole genome shotgun (WGS) entry which is preliminary data.</text>
</comment>
<dbReference type="InterPro" id="IPR037079">
    <property type="entry name" value="AF2212/PG0164-like_sf"/>
</dbReference>
<gene>
    <name evidence="1" type="ORF">Ahu01nite_049000</name>
</gene>
<dbReference type="Proteomes" id="UP000603200">
    <property type="component" value="Unassembled WGS sequence"/>
</dbReference>
<dbReference type="SUPFAM" id="SSF141694">
    <property type="entry name" value="AF2212/PG0164-like"/>
    <property type="match status" value="1"/>
</dbReference>
<dbReference type="Gene3D" id="2.40.30.100">
    <property type="entry name" value="AF2212/PG0164-like"/>
    <property type="match status" value="1"/>
</dbReference>
<organism evidence="1 2">
    <name type="scientific">Winogradskya humida</name>
    <dbReference type="NCBI Taxonomy" id="113566"/>
    <lineage>
        <taxon>Bacteria</taxon>
        <taxon>Bacillati</taxon>
        <taxon>Actinomycetota</taxon>
        <taxon>Actinomycetes</taxon>
        <taxon>Micromonosporales</taxon>
        <taxon>Micromonosporaceae</taxon>
        <taxon>Winogradskya</taxon>
    </lineage>
</organism>
<dbReference type="InterPro" id="IPR015018">
    <property type="entry name" value="DUF1905"/>
</dbReference>
<dbReference type="Pfam" id="PF08922">
    <property type="entry name" value="DUF1905"/>
    <property type="match status" value="1"/>
</dbReference>
<reference evidence="1 2" key="1">
    <citation type="submission" date="2021-01" db="EMBL/GenBank/DDBJ databases">
        <title>Whole genome shotgun sequence of Actinoplanes humidus NBRC 14915.</title>
        <authorList>
            <person name="Komaki H."/>
            <person name="Tamura T."/>
        </authorList>
    </citation>
    <scope>NUCLEOTIDE SEQUENCE [LARGE SCALE GENOMIC DNA]</scope>
    <source>
        <strain evidence="1 2">NBRC 14915</strain>
    </source>
</reference>
<accession>A0ABQ3ZTB1</accession>
<sequence>MNPFQAGTRFRAELRRGAGFAAGFDVPDDVLTQLGGGRPRVLVTVNGHRFRGTILRTPRGNWLGVSPWHRAAARITAARRYDIDVEPDMARQSATLPS</sequence>
<evidence type="ECO:0000313" key="1">
    <source>
        <dbReference type="EMBL" id="GIE21798.1"/>
    </source>
</evidence>
<protein>
    <submittedName>
        <fullName evidence="1">Uncharacterized protein</fullName>
    </submittedName>
</protein>